<feature type="domain" description="Amidase" evidence="2">
    <location>
        <begin position="26"/>
        <end position="230"/>
    </location>
</feature>
<dbReference type="Pfam" id="PF01425">
    <property type="entry name" value="Amidase"/>
    <property type="match status" value="1"/>
</dbReference>
<dbReference type="PROSITE" id="PS00571">
    <property type="entry name" value="AMIDASES"/>
    <property type="match status" value="1"/>
</dbReference>
<dbReference type="PANTHER" id="PTHR11895">
    <property type="entry name" value="TRANSAMIDASE"/>
    <property type="match status" value="1"/>
</dbReference>
<evidence type="ECO:0000259" key="2">
    <source>
        <dbReference type="Pfam" id="PF01425"/>
    </source>
</evidence>
<dbReference type="InterPro" id="IPR036928">
    <property type="entry name" value="AS_sf"/>
</dbReference>
<feature type="non-terminal residue" evidence="3">
    <location>
        <position position="247"/>
    </location>
</feature>
<dbReference type="InterPro" id="IPR020556">
    <property type="entry name" value="Amidase_CS"/>
</dbReference>
<sequence length="247" mass="26557">MNLEDIRGRYREGVSPSSLMEEMLSRVDRDLNAFITLNQRAPEEAQEAREGRLRGIPIGVKDNIITKDLRTTCASPVLKDFVPVYDATAISRLKEEGAIIFGKTNMDEFAMGSSTETSYLGPAKNPHDRTRVPGGSSGGSAAAVAAGEVPVALGSDTGGSVRQPAAFCGVIGFKPTYGRISRYGLVAFASSLDQIGILGTSIHDIEEVYSIIAGFDPMDSTTSKRPVETVRGRGWEGWKLALPVEFI</sequence>
<dbReference type="EMBL" id="DQWE01000416">
    <property type="protein sequence ID" value="HDI83909.1"/>
    <property type="molecule type" value="Genomic_DNA"/>
</dbReference>
<dbReference type="GO" id="GO:0003824">
    <property type="term" value="F:catalytic activity"/>
    <property type="evidence" value="ECO:0007669"/>
    <property type="project" value="InterPro"/>
</dbReference>
<dbReference type="SUPFAM" id="SSF75304">
    <property type="entry name" value="Amidase signature (AS) enzymes"/>
    <property type="match status" value="1"/>
</dbReference>
<accession>A0A7C0VCZ1</accession>
<reference evidence="3" key="1">
    <citation type="journal article" date="2020" name="mSystems">
        <title>Genome- and Community-Level Interaction Insights into Carbon Utilization and Element Cycling Functions of Hydrothermarchaeota in Hydrothermal Sediment.</title>
        <authorList>
            <person name="Zhou Z."/>
            <person name="Liu Y."/>
            <person name="Xu W."/>
            <person name="Pan J."/>
            <person name="Luo Z.H."/>
            <person name="Li M."/>
        </authorList>
    </citation>
    <scope>NUCLEOTIDE SEQUENCE [LARGE SCALE GENOMIC DNA]</scope>
    <source>
        <strain evidence="3">HyVt-102</strain>
    </source>
</reference>
<comment type="caution">
    <text evidence="3">The sequence shown here is derived from an EMBL/GenBank/DDBJ whole genome shotgun (WGS) entry which is preliminary data.</text>
</comment>
<evidence type="ECO:0000313" key="3">
    <source>
        <dbReference type="EMBL" id="HDI83909.1"/>
    </source>
</evidence>
<dbReference type="InterPro" id="IPR000120">
    <property type="entry name" value="Amidase"/>
</dbReference>
<dbReference type="Proteomes" id="UP000885847">
    <property type="component" value="Unassembled WGS sequence"/>
</dbReference>
<protein>
    <submittedName>
        <fullName evidence="3">Asp-tRNA(Asn)/Glu-tRNA(Gln) amidotransferase subunit GatA</fullName>
    </submittedName>
</protein>
<dbReference type="InterPro" id="IPR023631">
    <property type="entry name" value="Amidase_dom"/>
</dbReference>
<organism evidence="3">
    <name type="scientific">candidate division WOR-3 bacterium</name>
    <dbReference type="NCBI Taxonomy" id="2052148"/>
    <lineage>
        <taxon>Bacteria</taxon>
        <taxon>Bacteria division WOR-3</taxon>
    </lineage>
</organism>
<name>A0A7C0VCZ1_UNCW3</name>
<proteinExistence type="predicted"/>
<feature type="region of interest" description="Disordered" evidence="1">
    <location>
        <begin position="117"/>
        <end position="141"/>
    </location>
</feature>
<evidence type="ECO:0000256" key="1">
    <source>
        <dbReference type="SAM" id="MobiDB-lite"/>
    </source>
</evidence>
<dbReference type="Gene3D" id="3.90.1300.10">
    <property type="entry name" value="Amidase signature (AS) domain"/>
    <property type="match status" value="1"/>
</dbReference>
<dbReference type="PANTHER" id="PTHR11895:SF151">
    <property type="entry name" value="GLUTAMYL-TRNA(GLN) AMIDOTRANSFERASE SUBUNIT A"/>
    <property type="match status" value="1"/>
</dbReference>
<dbReference type="AlphaFoldDB" id="A0A7C0VCZ1"/>
<gene>
    <name evidence="3" type="ORF">ENF18_08995</name>
</gene>